<dbReference type="GO" id="GO:0016255">
    <property type="term" value="P:attachment of GPI anchor to protein"/>
    <property type="evidence" value="ECO:0007669"/>
    <property type="project" value="TreeGrafter"/>
</dbReference>
<dbReference type="STRING" id="278856.A0A212EMS7"/>
<keyword evidence="1" id="KW-0472">Membrane</keyword>
<dbReference type="AlphaFoldDB" id="A0A212EMS7"/>
<feature type="transmembrane region" description="Helical" evidence="1">
    <location>
        <begin position="238"/>
        <end position="256"/>
    </location>
</feature>
<keyword evidence="3" id="KW-1185">Reference proteome</keyword>
<dbReference type="InterPro" id="IPR007246">
    <property type="entry name" value="Gaa1"/>
</dbReference>
<keyword evidence="1" id="KW-1133">Transmembrane helix</keyword>
<comment type="caution">
    <text evidence="2">The sequence shown here is derived from an EMBL/GenBank/DDBJ whole genome shotgun (WGS) entry which is preliminary data.</text>
</comment>
<dbReference type="PANTHER" id="PTHR13304">
    <property type="entry name" value="GLYCOSYLPHOSPHATIDYLINOSITOL ANCHOR ATTACHMENT 1 PROTEIN"/>
    <property type="match status" value="1"/>
</dbReference>
<dbReference type="GO" id="GO:0042765">
    <property type="term" value="C:GPI-anchor transamidase complex"/>
    <property type="evidence" value="ECO:0007669"/>
    <property type="project" value="InterPro"/>
</dbReference>
<feature type="transmembrane region" description="Helical" evidence="1">
    <location>
        <begin position="183"/>
        <end position="202"/>
    </location>
</feature>
<feature type="transmembrane region" description="Helical" evidence="1">
    <location>
        <begin position="214"/>
        <end position="232"/>
    </location>
</feature>
<evidence type="ECO:0000313" key="3">
    <source>
        <dbReference type="Proteomes" id="UP000007151"/>
    </source>
</evidence>
<keyword evidence="1" id="KW-0812">Transmembrane</keyword>
<dbReference type="KEGG" id="dpl:KGM_206710"/>
<protein>
    <recommendedName>
        <fullName evidence="4">Glycosylphosphatidylinositol anchor attachment 1 protein</fullName>
    </recommendedName>
</protein>
<evidence type="ECO:0000256" key="1">
    <source>
        <dbReference type="SAM" id="Phobius"/>
    </source>
</evidence>
<dbReference type="Pfam" id="PF04114">
    <property type="entry name" value="Gaa1"/>
    <property type="match status" value="1"/>
</dbReference>
<gene>
    <name evidence="2" type="ORF">KGM_206710</name>
</gene>
<reference evidence="2 3" key="1">
    <citation type="journal article" date="2011" name="Cell">
        <title>The monarch butterfly genome yields insights into long-distance migration.</title>
        <authorList>
            <person name="Zhan S."/>
            <person name="Merlin C."/>
            <person name="Boore J.L."/>
            <person name="Reppert S.M."/>
        </authorList>
    </citation>
    <scope>NUCLEOTIDE SEQUENCE [LARGE SCALE GENOMIC DNA]</scope>
    <source>
        <strain evidence="2">F-2</strain>
    </source>
</reference>
<dbReference type="Proteomes" id="UP000007151">
    <property type="component" value="Unassembled WGS sequence"/>
</dbReference>
<feature type="transmembrane region" description="Helical" evidence="1">
    <location>
        <begin position="14"/>
        <end position="36"/>
    </location>
</feature>
<feature type="transmembrane region" description="Helical" evidence="1">
    <location>
        <begin position="155"/>
        <end position="177"/>
    </location>
</feature>
<accession>A0A212EMS7</accession>
<organism evidence="2 3">
    <name type="scientific">Danaus plexippus plexippus</name>
    <dbReference type="NCBI Taxonomy" id="278856"/>
    <lineage>
        <taxon>Eukaryota</taxon>
        <taxon>Metazoa</taxon>
        <taxon>Ecdysozoa</taxon>
        <taxon>Arthropoda</taxon>
        <taxon>Hexapoda</taxon>
        <taxon>Insecta</taxon>
        <taxon>Pterygota</taxon>
        <taxon>Neoptera</taxon>
        <taxon>Endopterygota</taxon>
        <taxon>Lepidoptera</taxon>
        <taxon>Glossata</taxon>
        <taxon>Ditrysia</taxon>
        <taxon>Papilionoidea</taxon>
        <taxon>Nymphalidae</taxon>
        <taxon>Danainae</taxon>
        <taxon>Danaini</taxon>
        <taxon>Danaina</taxon>
        <taxon>Danaus</taxon>
        <taxon>Danaus</taxon>
    </lineage>
</organism>
<dbReference type="InParanoid" id="A0A212EMS7"/>
<dbReference type="eggNOG" id="KOG3566">
    <property type="taxonomic scope" value="Eukaryota"/>
</dbReference>
<evidence type="ECO:0008006" key="4">
    <source>
        <dbReference type="Google" id="ProtNLM"/>
    </source>
</evidence>
<proteinExistence type="predicted"/>
<dbReference type="EMBL" id="AGBW02013789">
    <property type="protein sequence ID" value="OWR42810.1"/>
    <property type="molecule type" value="Genomic_DNA"/>
</dbReference>
<feature type="transmembrane region" description="Helical" evidence="1">
    <location>
        <begin position="268"/>
        <end position="289"/>
    </location>
</feature>
<name>A0A212EMS7_DANPL</name>
<sequence length="353" mass="39425">MLAATNRFISIGQYMPSLCLLCGAMLIRALSLWVTLQKDDEKDEAIGDTKVAEKDKIGNNVNDKAEGDDEKIARETDAKELTKEETQEITKDIDKDKSESVMRGTEDKVANITKDKYIGKEQTENNAEEKEELKNSRVNGFSIANVGGNYLLVHLMGYTVMNLPPLFTYIGAIHFSLASEVSVFYGMLSSSAIFILLSPKCLRTPSELTRDEVTVVNILMLIELSTACLAIGVHNFPLGVCLAALYTPLALIVGVVEDKKQGRLILFVKRVVCLLLQPLLILMILMILYSRVLFPEEGIFLMASRGKDAAMQAIMFSIVDSMIYGNWLFNIVCTVILPTWILSWQILWNRVQV</sequence>
<feature type="transmembrane region" description="Helical" evidence="1">
    <location>
        <begin position="327"/>
        <end position="348"/>
    </location>
</feature>
<dbReference type="PANTHER" id="PTHR13304:SF0">
    <property type="entry name" value="GLYCOSYLPHOSPHATIDYLINOSITOL ANCHOR ATTACHMENT 1 PROTEIN"/>
    <property type="match status" value="1"/>
</dbReference>
<evidence type="ECO:0000313" key="2">
    <source>
        <dbReference type="EMBL" id="OWR42810.1"/>
    </source>
</evidence>